<name>A0A2A2ZAN4_MYCAV</name>
<sequence length="424" mass="47677">MLAKSLVHGRVLWCAGGMYGLTLSARREITKKEAGAYVAASKKAKGEILDRLVAEVGWSRANARRQLGRAFKRRGPARMEVRKPRPPTYGYDTVKVLQQVWVVAGQPCGKYLAAVMGTTLANMDAHIRAGAFGRVRARYSPAVHDQLLAMSAATIDRLLAPFKLSMYPDGKSTTRSRRNQYTESIPIMSRIPDIDWQPGLVAIDTVAHCGNNAKGQYAFTLTATDVYTGWTSNRAIKNKAAKWVVKAMDEILDEFPYPIDHIHSDNGSEFLNDPVTTWCNAHNIRMTRSRPHHSNDNPFVEQKNEAVVRRSAFNYRYDTDAELGLLNELWPLVNLRKNLFLPTKKVTGYHLSRKGKSVRSYDDPRTPADRIKDTGIMLEPQRHYLDELYASLDLAGLTNRINEIQQRLIRLAAAKTYSQAPHAA</sequence>
<reference evidence="2 3" key="1">
    <citation type="submission" date="2017-08" db="EMBL/GenBank/DDBJ databases">
        <title>Phylogenetic analysis of Mycobacterium avium complex whole genomes.</title>
        <authorList>
            <person name="Caverly L.J."/>
            <person name="Spilker T."/>
            <person name="Lipuma J."/>
        </authorList>
    </citation>
    <scope>NUCLEOTIDE SEQUENCE [LARGE SCALE GENOMIC DNA]</scope>
    <source>
        <strain evidence="2 3">FLAC0165</strain>
    </source>
</reference>
<gene>
    <name evidence="2" type="ORF">CKJ66_28465</name>
</gene>
<dbReference type="GO" id="GO:0015074">
    <property type="term" value="P:DNA integration"/>
    <property type="evidence" value="ECO:0007669"/>
    <property type="project" value="InterPro"/>
</dbReference>
<dbReference type="PROSITE" id="PS50994">
    <property type="entry name" value="INTEGRASE"/>
    <property type="match status" value="1"/>
</dbReference>
<evidence type="ECO:0000259" key="1">
    <source>
        <dbReference type="PROSITE" id="PS50994"/>
    </source>
</evidence>
<protein>
    <submittedName>
        <fullName evidence="2">Integrase</fullName>
    </submittedName>
</protein>
<dbReference type="SUPFAM" id="SSF53098">
    <property type="entry name" value="Ribonuclease H-like"/>
    <property type="match status" value="1"/>
</dbReference>
<proteinExistence type="predicted"/>
<feature type="domain" description="Integrase catalytic" evidence="1">
    <location>
        <begin position="188"/>
        <end position="359"/>
    </location>
</feature>
<dbReference type="Proteomes" id="UP000217768">
    <property type="component" value="Unassembled WGS sequence"/>
</dbReference>
<comment type="caution">
    <text evidence="2">The sequence shown here is derived from an EMBL/GenBank/DDBJ whole genome shotgun (WGS) entry which is preliminary data.</text>
</comment>
<dbReference type="InterPro" id="IPR012337">
    <property type="entry name" value="RNaseH-like_sf"/>
</dbReference>
<organism evidence="2 3">
    <name type="scientific">Mycobacterium avium</name>
    <dbReference type="NCBI Taxonomy" id="1764"/>
    <lineage>
        <taxon>Bacteria</taxon>
        <taxon>Bacillati</taxon>
        <taxon>Actinomycetota</taxon>
        <taxon>Actinomycetes</taxon>
        <taxon>Mycobacteriales</taxon>
        <taxon>Mycobacteriaceae</taxon>
        <taxon>Mycobacterium</taxon>
        <taxon>Mycobacterium avium complex (MAC)</taxon>
    </lineage>
</organism>
<evidence type="ECO:0000313" key="2">
    <source>
        <dbReference type="EMBL" id="PBA23463.1"/>
    </source>
</evidence>
<dbReference type="EMBL" id="NSFD01000072">
    <property type="protein sequence ID" value="PBA23463.1"/>
    <property type="molecule type" value="Genomic_DNA"/>
</dbReference>
<dbReference type="Gene3D" id="3.30.420.10">
    <property type="entry name" value="Ribonuclease H-like superfamily/Ribonuclease H"/>
    <property type="match status" value="1"/>
</dbReference>
<dbReference type="GO" id="GO:0003676">
    <property type="term" value="F:nucleic acid binding"/>
    <property type="evidence" value="ECO:0007669"/>
    <property type="project" value="InterPro"/>
</dbReference>
<accession>A0A2A2ZAN4</accession>
<dbReference type="AlphaFoldDB" id="A0A2A2ZAN4"/>
<evidence type="ECO:0000313" key="3">
    <source>
        <dbReference type="Proteomes" id="UP000217768"/>
    </source>
</evidence>
<dbReference type="Pfam" id="PF00665">
    <property type="entry name" value="rve"/>
    <property type="match status" value="1"/>
</dbReference>
<dbReference type="InterPro" id="IPR036397">
    <property type="entry name" value="RNaseH_sf"/>
</dbReference>
<dbReference type="InterPro" id="IPR001584">
    <property type="entry name" value="Integrase_cat-core"/>
</dbReference>